<comment type="caution">
    <text evidence="2">The sequence shown here is derived from an EMBL/GenBank/DDBJ whole genome shotgun (WGS) entry which is preliminary data.</text>
</comment>
<sequence>MRQLTDLIVAAGVSQEEAKKALRSPNYKDIVREAGALTPMGADQAEVIWSGCSSLAHGDTYGTLSFLDRSIVATEGRVHLTQLTGSPALLYRVTDRAPSRCCSTPSPSSRNAPPATTDPRLVQCRDVGGRRHRTSRASHVQTAL</sequence>
<name>A0ABU3UHD5_9ACTN</name>
<dbReference type="EMBL" id="JARAKF010000001">
    <property type="protein sequence ID" value="MDU8993325.1"/>
    <property type="molecule type" value="Genomic_DNA"/>
</dbReference>
<gene>
    <name evidence="2" type="ORF">PU648_13395</name>
</gene>
<feature type="region of interest" description="Disordered" evidence="1">
    <location>
        <begin position="98"/>
        <end position="121"/>
    </location>
</feature>
<keyword evidence="3" id="KW-1185">Reference proteome</keyword>
<reference evidence="2 3" key="1">
    <citation type="submission" date="2023-02" db="EMBL/GenBank/DDBJ databases">
        <authorList>
            <person name="Maleckis M."/>
        </authorList>
    </citation>
    <scope>NUCLEOTIDE SEQUENCE [LARGE SCALE GENOMIC DNA]</scope>
    <source>
        <strain evidence="2 3">P8-A2</strain>
    </source>
</reference>
<protein>
    <submittedName>
        <fullName evidence="2">Uncharacterized protein</fullName>
    </submittedName>
</protein>
<dbReference type="Proteomes" id="UP001257627">
    <property type="component" value="Unassembled WGS sequence"/>
</dbReference>
<dbReference type="RefSeq" id="WP_143609634.1">
    <property type="nucleotide sequence ID" value="NZ_CP107955.1"/>
</dbReference>
<evidence type="ECO:0000313" key="3">
    <source>
        <dbReference type="Proteomes" id="UP001257627"/>
    </source>
</evidence>
<evidence type="ECO:0000313" key="2">
    <source>
        <dbReference type="EMBL" id="MDU8993325.1"/>
    </source>
</evidence>
<feature type="compositionally biased region" description="Low complexity" evidence="1">
    <location>
        <begin position="99"/>
        <end position="110"/>
    </location>
</feature>
<organism evidence="2 3">
    <name type="scientific">Streptomyces mirabilis</name>
    <dbReference type="NCBI Taxonomy" id="68239"/>
    <lineage>
        <taxon>Bacteria</taxon>
        <taxon>Bacillati</taxon>
        <taxon>Actinomycetota</taxon>
        <taxon>Actinomycetes</taxon>
        <taxon>Kitasatosporales</taxon>
        <taxon>Streptomycetaceae</taxon>
        <taxon>Streptomyces</taxon>
    </lineage>
</organism>
<accession>A0ABU3UHD5</accession>
<evidence type="ECO:0000256" key="1">
    <source>
        <dbReference type="SAM" id="MobiDB-lite"/>
    </source>
</evidence>
<proteinExistence type="predicted"/>